<dbReference type="InterPro" id="IPR018647">
    <property type="entry name" value="SLFN_3-like_DNA/RNA_helicase"/>
</dbReference>
<name>A0ABV9NII4_9GAMM</name>
<keyword evidence="3" id="KW-0067">ATP-binding</keyword>
<sequence length="128" mass="14208">MAPDSVEEVGCIHTCQGLELDYVGVIIGPDLRWIDGKPRVFPESRSRMDRSIRGYKTLMKQDPDATRERVDRVVRNTYKTLMGPRGRGVMCGHFNYLSRPKANIANPAPRSNSSSTQIKTLATSAKGG</sequence>
<feature type="compositionally biased region" description="Polar residues" evidence="1">
    <location>
        <begin position="109"/>
        <end position="128"/>
    </location>
</feature>
<keyword evidence="4" id="KW-1185">Reference proteome</keyword>
<organism evidence="3 4">
    <name type="scientific">Coralloluteibacterium thermophilum</name>
    <dbReference type="NCBI Taxonomy" id="2707049"/>
    <lineage>
        <taxon>Bacteria</taxon>
        <taxon>Pseudomonadati</taxon>
        <taxon>Pseudomonadota</taxon>
        <taxon>Gammaproteobacteria</taxon>
        <taxon>Lysobacterales</taxon>
        <taxon>Lysobacteraceae</taxon>
        <taxon>Coralloluteibacterium</taxon>
    </lineage>
</organism>
<dbReference type="Pfam" id="PF09848">
    <property type="entry name" value="SLFN-g3_helicase"/>
    <property type="match status" value="1"/>
</dbReference>
<keyword evidence="3" id="KW-0378">Hydrolase</keyword>
<dbReference type="EMBL" id="JBHSGG010000014">
    <property type="protein sequence ID" value="MFC4727630.1"/>
    <property type="molecule type" value="Genomic_DNA"/>
</dbReference>
<dbReference type="Proteomes" id="UP001595892">
    <property type="component" value="Unassembled WGS sequence"/>
</dbReference>
<evidence type="ECO:0000313" key="4">
    <source>
        <dbReference type="Proteomes" id="UP001595892"/>
    </source>
</evidence>
<reference evidence="4" key="1">
    <citation type="journal article" date="2019" name="Int. J. Syst. Evol. Microbiol.">
        <title>The Global Catalogue of Microorganisms (GCM) 10K type strain sequencing project: providing services to taxonomists for standard genome sequencing and annotation.</title>
        <authorList>
            <consortium name="The Broad Institute Genomics Platform"/>
            <consortium name="The Broad Institute Genome Sequencing Center for Infectious Disease"/>
            <person name="Wu L."/>
            <person name="Ma J."/>
        </authorList>
    </citation>
    <scope>NUCLEOTIDE SEQUENCE [LARGE SCALE GENOMIC DNA]</scope>
    <source>
        <strain evidence="4">CGMCC 1.13574</strain>
    </source>
</reference>
<feature type="region of interest" description="Disordered" evidence="1">
    <location>
        <begin position="105"/>
        <end position="128"/>
    </location>
</feature>
<comment type="caution">
    <text evidence="3">The sequence shown here is derived from an EMBL/GenBank/DDBJ whole genome shotgun (WGS) entry which is preliminary data.</text>
</comment>
<keyword evidence="3" id="KW-0347">Helicase</keyword>
<dbReference type="GO" id="GO:0004386">
    <property type="term" value="F:helicase activity"/>
    <property type="evidence" value="ECO:0007669"/>
    <property type="project" value="UniProtKB-KW"/>
</dbReference>
<feature type="domain" description="Schlafen group 3-like DNA/RNA helicase" evidence="2">
    <location>
        <begin position="3"/>
        <end position="86"/>
    </location>
</feature>
<evidence type="ECO:0000256" key="1">
    <source>
        <dbReference type="SAM" id="MobiDB-lite"/>
    </source>
</evidence>
<gene>
    <name evidence="3" type="ORF">ACFO3Q_05545</name>
</gene>
<accession>A0ABV9NII4</accession>
<evidence type="ECO:0000313" key="3">
    <source>
        <dbReference type="EMBL" id="MFC4727630.1"/>
    </source>
</evidence>
<protein>
    <submittedName>
        <fullName evidence="3">DNA/RNA helicase domain-containing protein</fullName>
    </submittedName>
</protein>
<proteinExistence type="predicted"/>
<evidence type="ECO:0000259" key="2">
    <source>
        <dbReference type="Pfam" id="PF09848"/>
    </source>
</evidence>
<keyword evidence="3" id="KW-0547">Nucleotide-binding</keyword>